<accession>A0A4R2KU46</accession>
<sequence>MDNKVKEAICFLTEQKGYKRILKGILDKYKQLGKLSGMIVLEDLSHEEGIILGAIDYKFYAEKRGKISVKKFVDSFCKGRFEGIDFTEVLKIYFKDDLLTNKALKEMRKNKRETYFFNILNQFENTKAYQWLKAVLDEKNHGYHTLIKKYEESQQDLKYILINIRNALNILSFSKKSLMPLPLFSSKVTKDSHYFDINRIEGKLLIHAICHFLNEKYPLNAEEMNEVLYQSGIVRDEISNSTITFGLMAYRKNEAHLGFKSFLDNGEPLQLSIKNLRSIEKIKAKGYKVFVFENPTAFAGVMEKTLDLYPSLICTSGQLNISALMLLDKLVEGGAMLYYAGDFDPEGLQIADKLKIRYKENLILWRFSVEDYRCIKGEVSIKERENKLLNIQSEELLPLRDFILKEGVAGYQELLIDAYVEDIRNI</sequence>
<dbReference type="Pfam" id="PF11796">
    <property type="entry name" value="DUF3323"/>
    <property type="match status" value="1"/>
</dbReference>
<dbReference type="RefSeq" id="WP_165916272.1">
    <property type="nucleotide sequence ID" value="NZ_SLWV01000006.1"/>
</dbReference>
<name>A0A4R2KU46_9FIRM</name>
<reference evidence="3 4" key="1">
    <citation type="submission" date="2019-03" db="EMBL/GenBank/DDBJ databases">
        <title>Genomic Encyclopedia of Type Strains, Phase IV (KMG-IV): sequencing the most valuable type-strain genomes for metagenomic binning, comparative biology and taxonomic classification.</title>
        <authorList>
            <person name="Goeker M."/>
        </authorList>
    </citation>
    <scope>NUCLEOTIDE SEQUENCE [LARGE SCALE GENOMIC DNA]</scope>
    <source>
        <strain evidence="3 4">DSM 102940</strain>
    </source>
</reference>
<keyword evidence="4" id="KW-1185">Reference proteome</keyword>
<dbReference type="Proteomes" id="UP000294919">
    <property type="component" value="Unassembled WGS sequence"/>
</dbReference>
<gene>
    <name evidence="3" type="ORF">EV214_10636</name>
</gene>
<feature type="domain" description="Conserved hypothetical protein CHP02679 N terminus" evidence="2">
    <location>
        <begin position="36"/>
        <end position="248"/>
    </location>
</feature>
<evidence type="ECO:0000313" key="4">
    <source>
        <dbReference type="Proteomes" id="UP000294919"/>
    </source>
</evidence>
<dbReference type="InterPro" id="IPR024465">
    <property type="entry name" value="DUF2399"/>
</dbReference>
<feature type="domain" description="DUF2399" evidence="1">
    <location>
        <begin position="270"/>
        <end position="423"/>
    </location>
</feature>
<dbReference type="AlphaFoldDB" id="A0A4R2KU46"/>
<dbReference type="EMBL" id="SLWV01000006">
    <property type="protein sequence ID" value="TCO77394.1"/>
    <property type="molecule type" value="Genomic_DNA"/>
</dbReference>
<evidence type="ECO:0000313" key="3">
    <source>
        <dbReference type="EMBL" id="TCO77394.1"/>
    </source>
</evidence>
<protein>
    <submittedName>
        <fullName evidence="3">Uncharacterized protein (TIGR02679 family)</fullName>
    </submittedName>
</protein>
<comment type="caution">
    <text evidence="3">The sequence shown here is derived from an EMBL/GenBank/DDBJ whole genome shotgun (WGS) entry which is preliminary data.</text>
</comment>
<evidence type="ECO:0000259" key="2">
    <source>
        <dbReference type="Pfam" id="PF11796"/>
    </source>
</evidence>
<organism evidence="3 4">
    <name type="scientific">Marinisporobacter balticus</name>
    <dbReference type="NCBI Taxonomy" id="2018667"/>
    <lineage>
        <taxon>Bacteria</taxon>
        <taxon>Bacillati</taxon>
        <taxon>Bacillota</taxon>
        <taxon>Clostridia</taxon>
        <taxon>Peptostreptococcales</taxon>
        <taxon>Thermotaleaceae</taxon>
        <taxon>Marinisporobacter</taxon>
    </lineage>
</organism>
<dbReference type="InterPro" id="IPR024466">
    <property type="entry name" value="CHP02679_N"/>
</dbReference>
<dbReference type="Pfam" id="PF09664">
    <property type="entry name" value="DUF2399"/>
    <property type="match status" value="1"/>
</dbReference>
<proteinExistence type="predicted"/>
<evidence type="ECO:0000259" key="1">
    <source>
        <dbReference type="Pfam" id="PF09664"/>
    </source>
</evidence>